<dbReference type="OrthoDB" id="9804315at2"/>
<evidence type="ECO:0000256" key="5">
    <source>
        <dbReference type="ARBA" id="ARBA00022857"/>
    </source>
</evidence>
<dbReference type="EMBL" id="CP038013">
    <property type="protein sequence ID" value="QBQ07920.1"/>
    <property type="molecule type" value="Genomic_DNA"/>
</dbReference>
<comment type="similarity">
    <text evidence="2 7">Belongs to the dihydrofolate reductase family.</text>
</comment>
<dbReference type="PROSITE" id="PS51330">
    <property type="entry name" value="DHFR_2"/>
    <property type="match status" value="1"/>
</dbReference>
<dbReference type="InterPro" id="IPR001796">
    <property type="entry name" value="DHFR_dom"/>
</dbReference>
<dbReference type="PANTHER" id="PTHR48069:SF3">
    <property type="entry name" value="DIHYDROFOLATE REDUCTASE"/>
    <property type="match status" value="1"/>
</dbReference>
<evidence type="ECO:0000256" key="1">
    <source>
        <dbReference type="ARBA" id="ARBA00004903"/>
    </source>
</evidence>
<sequence length="157" mass="18423">MITLLWAQSKNNAIGLNGQLPWDIKEEMQHFVNFTRNKTVLMGKNTWNSLKFKPLPNRKNIIITKKGLEFEHKDVIISSNLENILKDFQNNDEELIIIGGKQIFDCTLEFANKLVVSFIKKDYKGDVFAENIDLNKFKITQTQEFDEFDVITYERVY</sequence>
<dbReference type="GO" id="GO:0004146">
    <property type="term" value="F:dihydrofolate reductase activity"/>
    <property type="evidence" value="ECO:0007669"/>
    <property type="project" value="UniProtKB-EC"/>
</dbReference>
<dbReference type="GO" id="GO:0046655">
    <property type="term" value="P:folic acid metabolic process"/>
    <property type="evidence" value="ECO:0007669"/>
    <property type="project" value="TreeGrafter"/>
</dbReference>
<evidence type="ECO:0000256" key="3">
    <source>
        <dbReference type="ARBA" id="ARBA00012856"/>
    </source>
</evidence>
<gene>
    <name evidence="9" type="primary">dfrA</name>
    <name evidence="9" type="ORF">SGLAD_v1c07210</name>
</gene>
<dbReference type="EC" id="1.5.1.3" evidence="3"/>
<dbReference type="GO" id="GO:0046452">
    <property type="term" value="P:dihydrofolate metabolic process"/>
    <property type="evidence" value="ECO:0007669"/>
    <property type="project" value="TreeGrafter"/>
</dbReference>
<dbReference type="KEGG" id="sgq:SGLAD_v1c07210"/>
<dbReference type="Proteomes" id="UP000294309">
    <property type="component" value="Chromosome"/>
</dbReference>
<keyword evidence="5" id="KW-0521">NADP</keyword>
<evidence type="ECO:0000256" key="2">
    <source>
        <dbReference type="ARBA" id="ARBA00009539"/>
    </source>
</evidence>
<dbReference type="GO" id="GO:0046654">
    <property type="term" value="P:tetrahydrofolate biosynthetic process"/>
    <property type="evidence" value="ECO:0007669"/>
    <property type="project" value="UniProtKB-UniPathway"/>
</dbReference>
<evidence type="ECO:0000256" key="7">
    <source>
        <dbReference type="RuleBase" id="RU004474"/>
    </source>
</evidence>
<dbReference type="InterPro" id="IPR012259">
    <property type="entry name" value="DHFR"/>
</dbReference>
<dbReference type="InterPro" id="IPR017925">
    <property type="entry name" value="DHFR_CS"/>
</dbReference>
<dbReference type="Pfam" id="PF00186">
    <property type="entry name" value="DHFR_1"/>
    <property type="match status" value="1"/>
</dbReference>
<evidence type="ECO:0000313" key="9">
    <source>
        <dbReference type="EMBL" id="QBQ07920.1"/>
    </source>
</evidence>
<dbReference type="PANTHER" id="PTHR48069">
    <property type="entry name" value="DIHYDROFOLATE REDUCTASE"/>
    <property type="match status" value="1"/>
</dbReference>
<evidence type="ECO:0000313" key="10">
    <source>
        <dbReference type="Proteomes" id="UP000294309"/>
    </source>
</evidence>
<dbReference type="GO" id="GO:0050661">
    <property type="term" value="F:NADP binding"/>
    <property type="evidence" value="ECO:0007669"/>
    <property type="project" value="InterPro"/>
</dbReference>
<evidence type="ECO:0000256" key="4">
    <source>
        <dbReference type="ARBA" id="ARBA00022563"/>
    </source>
</evidence>
<dbReference type="Gene3D" id="3.40.430.10">
    <property type="entry name" value="Dihydrofolate Reductase, subunit A"/>
    <property type="match status" value="1"/>
</dbReference>
<dbReference type="GO" id="GO:0006730">
    <property type="term" value="P:one-carbon metabolic process"/>
    <property type="evidence" value="ECO:0007669"/>
    <property type="project" value="UniProtKB-KW"/>
</dbReference>
<evidence type="ECO:0000256" key="6">
    <source>
        <dbReference type="ARBA" id="ARBA00023002"/>
    </source>
</evidence>
<dbReference type="RefSeq" id="WP_134297708.1">
    <property type="nucleotide sequence ID" value="NZ_CP038013.1"/>
</dbReference>
<dbReference type="PRINTS" id="PR00070">
    <property type="entry name" value="DHFR"/>
</dbReference>
<dbReference type="GO" id="GO:0005829">
    <property type="term" value="C:cytosol"/>
    <property type="evidence" value="ECO:0007669"/>
    <property type="project" value="TreeGrafter"/>
</dbReference>
<proteinExistence type="inferred from homology"/>
<accession>A0A4P7AK35</accession>
<dbReference type="AlphaFoldDB" id="A0A4P7AK35"/>
<comment type="pathway">
    <text evidence="1">Cofactor biosynthesis; tetrahydrofolate biosynthesis; 5,6,7,8-tetrahydrofolate from 7,8-dihydrofolate: step 1/1.</text>
</comment>
<keyword evidence="10" id="KW-1185">Reference proteome</keyword>
<dbReference type="CDD" id="cd00209">
    <property type="entry name" value="DHFR"/>
    <property type="match status" value="1"/>
</dbReference>
<dbReference type="InterPro" id="IPR024072">
    <property type="entry name" value="DHFR-like_dom_sf"/>
</dbReference>
<dbReference type="UniPathway" id="UPA00077">
    <property type="reaction ID" value="UER00158"/>
</dbReference>
<reference evidence="9 10" key="1">
    <citation type="submission" date="2019-03" db="EMBL/GenBank/DDBJ databases">
        <title>Complete genome sequence of Spiroplasma gladiatoris TG-1 (DSM 22552).</title>
        <authorList>
            <person name="Lin Y.-C."/>
            <person name="Chou L."/>
            <person name="Kuo C.-H."/>
        </authorList>
    </citation>
    <scope>NUCLEOTIDE SEQUENCE [LARGE SCALE GENOMIC DNA]</scope>
    <source>
        <strain evidence="9 10">TG-1</strain>
    </source>
</reference>
<evidence type="ECO:0000259" key="8">
    <source>
        <dbReference type="PROSITE" id="PS51330"/>
    </source>
</evidence>
<organism evidence="9 10">
    <name type="scientific">Spiroplasma gladiatoris</name>
    <dbReference type="NCBI Taxonomy" id="2143"/>
    <lineage>
        <taxon>Bacteria</taxon>
        <taxon>Bacillati</taxon>
        <taxon>Mycoplasmatota</taxon>
        <taxon>Mollicutes</taxon>
        <taxon>Entomoplasmatales</taxon>
        <taxon>Spiroplasmataceae</taxon>
        <taxon>Spiroplasma</taxon>
    </lineage>
</organism>
<dbReference type="SUPFAM" id="SSF53597">
    <property type="entry name" value="Dihydrofolate reductase-like"/>
    <property type="match status" value="1"/>
</dbReference>
<keyword evidence="4" id="KW-0554">One-carbon metabolism</keyword>
<name>A0A4P7AK35_9MOLU</name>
<dbReference type="PROSITE" id="PS00075">
    <property type="entry name" value="DHFR_1"/>
    <property type="match status" value="1"/>
</dbReference>
<protein>
    <recommendedName>
        <fullName evidence="3">dihydrofolate reductase</fullName>
        <ecNumber evidence="3">1.5.1.3</ecNumber>
    </recommendedName>
</protein>
<keyword evidence="6" id="KW-0560">Oxidoreductase</keyword>
<feature type="domain" description="DHFR" evidence="8">
    <location>
        <begin position="1"/>
        <end position="157"/>
    </location>
</feature>